<dbReference type="EMBL" id="NMUH01003904">
    <property type="protein sequence ID" value="MQM07584.1"/>
    <property type="molecule type" value="Genomic_DNA"/>
</dbReference>
<feature type="region of interest" description="Disordered" evidence="1">
    <location>
        <begin position="196"/>
        <end position="231"/>
    </location>
</feature>
<evidence type="ECO:0000313" key="2">
    <source>
        <dbReference type="EMBL" id="MQM07584.1"/>
    </source>
</evidence>
<accession>A0A843WUJ0</accession>
<feature type="compositionally biased region" description="Polar residues" evidence="1">
    <location>
        <begin position="1"/>
        <end position="23"/>
    </location>
</feature>
<evidence type="ECO:0000256" key="1">
    <source>
        <dbReference type="SAM" id="MobiDB-lite"/>
    </source>
</evidence>
<keyword evidence="3" id="KW-1185">Reference proteome</keyword>
<dbReference type="AlphaFoldDB" id="A0A843WUJ0"/>
<dbReference type="Proteomes" id="UP000652761">
    <property type="component" value="Unassembled WGS sequence"/>
</dbReference>
<feature type="compositionally biased region" description="Basic residues" evidence="1">
    <location>
        <begin position="222"/>
        <end position="231"/>
    </location>
</feature>
<reference evidence="2" key="1">
    <citation type="submission" date="2017-07" db="EMBL/GenBank/DDBJ databases">
        <title>Taro Niue Genome Assembly and Annotation.</title>
        <authorList>
            <person name="Atibalentja N."/>
            <person name="Keating K."/>
            <person name="Fields C.J."/>
        </authorList>
    </citation>
    <scope>NUCLEOTIDE SEQUENCE</scope>
    <source>
        <strain evidence="2">Niue_2</strain>
        <tissue evidence="2">Leaf</tissue>
    </source>
</reference>
<feature type="region of interest" description="Disordered" evidence="1">
    <location>
        <begin position="1"/>
        <end position="28"/>
    </location>
</feature>
<sequence length="231" mass="25622">MLQTQRKNMKNWSSSVDTRSGSVDTRDLPKTPSGLCWDSVSTLVQTVSTLVTFPELLLAVLGQCVDTTSSSVDTSGPSRTKHMVRYNKLGHMKGECPKNKKEKYKKINKFKKPKAMVATWSYEDPSENEEEKSSSSESEEICFMANKSDGKVGRPIAAICSCKRQKILPCFPLPAISVSILLSSFPPSLSPSLAWTMPPKHTPRRGARARVAAVEAPPTERRSKRRHEPAE</sequence>
<comment type="caution">
    <text evidence="2">The sequence shown here is derived from an EMBL/GenBank/DDBJ whole genome shotgun (WGS) entry which is preliminary data.</text>
</comment>
<evidence type="ECO:0000313" key="3">
    <source>
        <dbReference type="Proteomes" id="UP000652761"/>
    </source>
</evidence>
<proteinExistence type="predicted"/>
<name>A0A843WUJ0_COLES</name>
<protein>
    <submittedName>
        <fullName evidence="2">Uncharacterized protein</fullName>
    </submittedName>
</protein>
<gene>
    <name evidence="2" type="ORF">Taro_040425</name>
</gene>
<organism evidence="2 3">
    <name type="scientific">Colocasia esculenta</name>
    <name type="common">Wild taro</name>
    <name type="synonym">Arum esculentum</name>
    <dbReference type="NCBI Taxonomy" id="4460"/>
    <lineage>
        <taxon>Eukaryota</taxon>
        <taxon>Viridiplantae</taxon>
        <taxon>Streptophyta</taxon>
        <taxon>Embryophyta</taxon>
        <taxon>Tracheophyta</taxon>
        <taxon>Spermatophyta</taxon>
        <taxon>Magnoliopsida</taxon>
        <taxon>Liliopsida</taxon>
        <taxon>Araceae</taxon>
        <taxon>Aroideae</taxon>
        <taxon>Colocasieae</taxon>
        <taxon>Colocasia</taxon>
    </lineage>
</organism>